<dbReference type="Proteomes" id="UP001472677">
    <property type="component" value="Unassembled WGS sequence"/>
</dbReference>
<evidence type="ECO:0000313" key="3">
    <source>
        <dbReference type="EMBL" id="KAK8575231.1"/>
    </source>
</evidence>
<dbReference type="PANTHER" id="PTHR15696">
    <property type="entry name" value="SMG-7 SUPPRESSOR WITH MORPHOLOGICAL EFFECT ON GENITALIA PROTEIN 7"/>
    <property type="match status" value="1"/>
</dbReference>
<name>A0ABR2FA79_9ROSI</name>
<dbReference type="Gene3D" id="1.25.40.10">
    <property type="entry name" value="Tetratricopeptide repeat domain"/>
    <property type="match status" value="1"/>
</dbReference>
<dbReference type="EMBL" id="JBBPBM010000007">
    <property type="protein sequence ID" value="KAK8575231.1"/>
    <property type="molecule type" value="Genomic_DNA"/>
</dbReference>
<dbReference type="SUPFAM" id="SSF48452">
    <property type="entry name" value="TPR-like"/>
    <property type="match status" value="1"/>
</dbReference>
<dbReference type="PANTHER" id="PTHR15696:SF0">
    <property type="entry name" value="TELOMERASE-BINDING PROTEIN EST1A"/>
    <property type="match status" value="1"/>
</dbReference>
<protein>
    <submittedName>
        <fullName evidence="3">Uncharacterized protein</fullName>
    </submittedName>
</protein>
<reference evidence="3 4" key="1">
    <citation type="journal article" date="2024" name="G3 (Bethesda)">
        <title>Genome assembly of Hibiscus sabdariffa L. provides insights into metabolisms of medicinal natural products.</title>
        <authorList>
            <person name="Kim T."/>
        </authorList>
    </citation>
    <scope>NUCLEOTIDE SEQUENCE [LARGE SCALE GENOMIC DNA]</scope>
    <source>
        <strain evidence="3">TK-2024</strain>
        <tissue evidence="3">Old leaves</tissue>
    </source>
</reference>
<feature type="domain" description="DNA/RNA-binding" evidence="1">
    <location>
        <begin position="110"/>
        <end position="248"/>
    </location>
</feature>
<feature type="domain" description="Telomerase activating protein Est1-like N-terminal" evidence="2">
    <location>
        <begin position="23"/>
        <end position="97"/>
    </location>
</feature>
<proteinExistence type="predicted"/>
<dbReference type="Pfam" id="PF10374">
    <property type="entry name" value="EST1"/>
    <property type="match status" value="1"/>
</dbReference>
<evidence type="ECO:0000259" key="1">
    <source>
        <dbReference type="Pfam" id="PF10373"/>
    </source>
</evidence>
<dbReference type="InterPro" id="IPR011990">
    <property type="entry name" value="TPR-like_helical_dom_sf"/>
</dbReference>
<evidence type="ECO:0000259" key="2">
    <source>
        <dbReference type="Pfam" id="PF10374"/>
    </source>
</evidence>
<evidence type="ECO:0000313" key="4">
    <source>
        <dbReference type="Proteomes" id="UP001472677"/>
    </source>
</evidence>
<sequence>MKRSSINSESTIVAVDSSGSDNKCIEGFKSFLINATEFYKKVLEKIRSHYGLPKESSSFKRDGIDASVEPTKLRKCHFLCHRFLVCLGDLARYMEQVDKSSDVQHNWSVAATYYLKAARAWPDSGNPQNQLAVLATYVGDEFLALYHCVRSLAVKEPFPDAWNNLILLFERNRSSHLHSLSSESHFDFLKPFERRDSYVKSQSSEKISEDSLLKDENDHSAGTNVWPLLIRTISFFFLKSSLNAENLTRLHVDSLSSCYFCVQFPLLTKILCSWLMRGSLGDFPCAFASTMGMFDAMMALDDIKLREMLESYQLMDSARTRPF</sequence>
<organism evidence="3 4">
    <name type="scientific">Hibiscus sabdariffa</name>
    <name type="common">roselle</name>
    <dbReference type="NCBI Taxonomy" id="183260"/>
    <lineage>
        <taxon>Eukaryota</taxon>
        <taxon>Viridiplantae</taxon>
        <taxon>Streptophyta</taxon>
        <taxon>Embryophyta</taxon>
        <taxon>Tracheophyta</taxon>
        <taxon>Spermatophyta</taxon>
        <taxon>Magnoliopsida</taxon>
        <taxon>eudicotyledons</taxon>
        <taxon>Gunneridae</taxon>
        <taxon>Pentapetalae</taxon>
        <taxon>rosids</taxon>
        <taxon>malvids</taxon>
        <taxon>Malvales</taxon>
        <taxon>Malvaceae</taxon>
        <taxon>Malvoideae</taxon>
        <taxon>Hibiscus</taxon>
    </lineage>
</organism>
<dbReference type="InterPro" id="IPR019458">
    <property type="entry name" value="Est1-like_N"/>
</dbReference>
<gene>
    <name evidence="3" type="ORF">V6N12_062907</name>
</gene>
<dbReference type="InterPro" id="IPR018834">
    <property type="entry name" value="DNA/RNA-bd_Est1-type"/>
</dbReference>
<accession>A0ABR2FA79</accession>
<dbReference type="InterPro" id="IPR045153">
    <property type="entry name" value="Est1/Ebs1-like"/>
</dbReference>
<comment type="caution">
    <text evidence="3">The sequence shown here is derived from an EMBL/GenBank/DDBJ whole genome shotgun (WGS) entry which is preliminary data.</text>
</comment>
<dbReference type="Pfam" id="PF10373">
    <property type="entry name" value="EST1_DNA_bind"/>
    <property type="match status" value="1"/>
</dbReference>
<keyword evidence="4" id="KW-1185">Reference proteome</keyword>